<dbReference type="RefSeq" id="WP_073069009.1">
    <property type="nucleotide sequence ID" value="NZ_MPPI01000001.1"/>
</dbReference>
<dbReference type="Proteomes" id="UP000238634">
    <property type="component" value="Unassembled WGS sequence"/>
</dbReference>
<evidence type="ECO:0000313" key="7">
    <source>
        <dbReference type="Proteomes" id="UP000238634"/>
    </source>
</evidence>
<evidence type="ECO:0000313" key="6">
    <source>
        <dbReference type="EMBL" id="PSB21986.1"/>
    </source>
</evidence>
<dbReference type="InterPro" id="IPR043795">
    <property type="entry name" value="N-alpha-Ac-DABA-like"/>
</dbReference>
<keyword evidence="2" id="KW-0479">Metal-binding</keyword>
<dbReference type="EMBL" id="PVWG01000001">
    <property type="protein sequence ID" value="PSB21986.1"/>
    <property type="molecule type" value="Genomic_DNA"/>
</dbReference>
<name>A0A2T1DNB9_9CYAN</name>
<gene>
    <name evidence="6" type="ORF">C7B65_00795</name>
</gene>
<proteinExistence type="predicted"/>
<dbReference type="AlphaFoldDB" id="A0A2T1DNB9"/>
<evidence type="ECO:0000256" key="1">
    <source>
        <dbReference type="ARBA" id="ARBA00001947"/>
    </source>
</evidence>
<evidence type="ECO:0000259" key="5">
    <source>
        <dbReference type="Pfam" id="PF24827"/>
    </source>
</evidence>
<dbReference type="OrthoDB" id="9782876at2"/>
<accession>A0A2T1DNB9</accession>
<keyword evidence="7" id="KW-1185">Reference proteome</keyword>
<keyword evidence="4" id="KW-0862">Zinc</keyword>
<comment type="caution">
    <text evidence="6">The sequence shown here is derived from an EMBL/GenBank/DDBJ whole genome shotgun (WGS) entry which is preliminary data.</text>
</comment>
<dbReference type="InterPro" id="IPR053138">
    <property type="entry name" value="N-alpha-Ac-DABA_deacetylase"/>
</dbReference>
<dbReference type="PANTHER" id="PTHR37326:SF1">
    <property type="entry name" value="BLL3975 PROTEIN"/>
    <property type="match status" value="1"/>
</dbReference>
<dbReference type="Pfam" id="PF24827">
    <property type="entry name" value="AstE_AspA_cat"/>
    <property type="match status" value="1"/>
</dbReference>
<sequence length="362" mass="39943">MTTLISSEKTVYTGDQIQGAPVISQLNVNDLEPGKTHRFFFQGVQMGTGQHWYVPVVVAKGDRDGKRISLTAGVHGDELSPVNAVQRIMASLDPAKMSGTVIAIYDLSRPAKEYTQRMWPTAQSGGSLVDLNRVWPGDEIGDNAPTRHAGILWNRLFKHNIDVALDYHTGATGGDFTMFIFADLRKPEIRQIAELFPIEQIKNDPGEDGTLEMAFVDADIPVMTIEIGGPRSFDARKIAMTVEGSLNVLKHYKLIDGNIDRTSREARTFFGDTFETIRSTMGGYLELLVDLRDKVTPGQRVAIQRNSFGDVVAEYAASVSGEVATIARDALSEPGSRVMQILYNSMDSKRNTDICHEPGDDY</sequence>
<dbReference type="GO" id="GO:0016811">
    <property type="term" value="F:hydrolase activity, acting on carbon-nitrogen (but not peptide) bonds, in linear amides"/>
    <property type="evidence" value="ECO:0007669"/>
    <property type="project" value="InterPro"/>
</dbReference>
<dbReference type="InterPro" id="IPR055438">
    <property type="entry name" value="AstE_AspA_cat"/>
</dbReference>
<organism evidence="6 7">
    <name type="scientific">Phormidesmis priestleyi ULC007</name>
    <dbReference type="NCBI Taxonomy" id="1920490"/>
    <lineage>
        <taxon>Bacteria</taxon>
        <taxon>Bacillati</taxon>
        <taxon>Cyanobacteriota</taxon>
        <taxon>Cyanophyceae</taxon>
        <taxon>Leptolyngbyales</taxon>
        <taxon>Leptolyngbyaceae</taxon>
        <taxon>Phormidesmis</taxon>
    </lineage>
</organism>
<dbReference type="PANTHER" id="PTHR37326">
    <property type="entry name" value="BLL3975 PROTEIN"/>
    <property type="match status" value="1"/>
</dbReference>
<comment type="cofactor">
    <cofactor evidence="1">
        <name>Zn(2+)</name>
        <dbReference type="ChEBI" id="CHEBI:29105"/>
    </cofactor>
</comment>
<dbReference type="GO" id="GO:0046872">
    <property type="term" value="F:metal ion binding"/>
    <property type="evidence" value="ECO:0007669"/>
    <property type="project" value="UniProtKB-KW"/>
</dbReference>
<reference evidence="6 7" key="2">
    <citation type="submission" date="2018-03" db="EMBL/GenBank/DDBJ databases">
        <title>The ancient ancestry and fast evolution of plastids.</title>
        <authorList>
            <person name="Moore K.R."/>
            <person name="Magnabosco C."/>
            <person name="Momper L."/>
            <person name="Gold D.A."/>
            <person name="Bosak T."/>
            <person name="Fournier G.P."/>
        </authorList>
    </citation>
    <scope>NUCLEOTIDE SEQUENCE [LARGE SCALE GENOMIC DNA]</scope>
    <source>
        <strain evidence="6 7">ULC007</strain>
    </source>
</reference>
<dbReference type="STRING" id="1920490.GCA_001895925_00706"/>
<protein>
    <submittedName>
        <fullName evidence="6">Peptidase M14</fullName>
    </submittedName>
</protein>
<keyword evidence="3" id="KW-0378">Hydrolase</keyword>
<dbReference type="SUPFAM" id="SSF53187">
    <property type="entry name" value="Zn-dependent exopeptidases"/>
    <property type="match status" value="1"/>
</dbReference>
<evidence type="ECO:0000256" key="3">
    <source>
        <dbReference type="ARBA" id="ARBA00022801"/>
    </source>
</evidence>
<dbReference type="GO" id="GO:0016788">
    <property type="term" value="F:hydrolase activity, acting on ester bonds"/>
    <property type="evidence" value="ECO:0007669"/>
    <property type="project" value="InterPro"/>
</dbReference>
<dbReference type="Gene3D" id="3.40.630.10">
    <property type="entry name" value="Zn peptidases"/>
    <property type="match status" value="1"/>
</dbReference>
<evidence type="ECO:0000256" key="2">
    <source>
        <dbReference type="ARBA" id="ARBA00022723"/>
    </source>
</evidence>
<dbReference type="PIRSF" id="PIRSF039012">
    <property type="entry name" value="ASP"/>
    <property type="match status" value="1"/>
</dbReference>
<reference evidence="6 7" key="1">
    <citation type="submission" date="2018-02" db="EMBL/GenBank/DDBJ databases">
        <authorList>
            <person name="Cohen D.B."/>
            <person name="Kent A.D."/>
        </authorList>
    </citation>
    <scope>NUCLEOTIDE SEQUENCE [LARGE SCALE GENOMIC DNA]</scope>
    <source>
        <strain evidence="6 7">ULC007</strain>
    </source>
</reference>
<evidence type="ECO:0000256" key="4">
    <source>
        <dbReference type="ARBA" id="ARBA00022833"/>
    </source>
</evidence>
<dbReference type="CDD" id="cd06251">
    <property type="entry name" value="M14_ASTE_ASPA-like"/>
    <property type="match status" value="1"/>
</dbReference>
<feature type="domain" description="Succinylglutamate desuccinylase/Aspartoacylase catalytic" evidence="5">
    <location>
        <begin position="64"/>
        <end position="252"/>
    </location>
</feature>